<dbReference type="Pfam" id="PF24985">
    <property type="entry name" value="DUF7775"/>
    <property type="match status" value="1"/>
</dbReference>
<dbReference type="OMA" id="CTTLHYY"/>
<evidence type="ECO:0000313" key="4">
    <source>
        <dbReference type="Proteomes" id="UP000594454"/>
    </source>
</evidence>
<feature type="transmembrane region" description="Helical" evidence="1">
    <location>
        <begin position="107"/>
        <end position="129"/>
    </location>
</feature>
<keyword evidence="1" id="KW-0472">Membrane</keyword>
<dbReference type="OrthoDB" id="6349206at2759"/>
<dbReference type="PANTHER" id="PTHR36692">
    <property type="entry name" value="PROTEIN SNAKESKIN"/>
    <property type="match status" value="1"/>
</dbReference>
<reference evidence="3 4" key="1">
    <citation type="submission" date="2020-11" db="EMBL/GenBank/DDBJ databases">
        <authorList>
            <person name="Wallbank WR R."/>
            <person name="Pardo Diaz C."/>
            <person name="Kozak K."/>
            <person name="Martin S."/>
            <person name="Jiggins C."/>
            <person name="Moest M."/>
            <person name="Warren A I."/>
            <person name="Generalovic N T."/>
            <person name="Byers J.R.P. K."/>
            <person name="Montejo-Kovacevich G."/>
            <person name="Yen C E."/>
        </authorList>
    </citation>
    <scope>NUCLEOTIDE SEQUENCE [LARGE SCALE GENOMIC DNA]</scope>
</reference>
<proteinExistence type="predicted"/>
<evidence type="ECO:0000313" key="3">
    <source>
        <dbReference type="EMBL" id="CAD7089918.1"/>
    </source>
</evidence>
<keyword evidence="1" id="KW-0812">Transmembrane</keyword>
<evidence type="ECO:0000256" key="1">
    <source>
        <dbReference type="SAM" id="Phobius"/>
    </source>
</evidence>
<protein>
    <recommendedName>
        <fullName evidence="2">DUF7775 domain-containing protein</fullName>
    </recommendedName>
</protein>
<dbReference type="InterPro" id="IPR038976">
    <property type="entry name" value="Ssk"/>
</dbReference>
<name>A0A7R8YXY4_HERIL</name>
<dbReference type="EMBL" id="LR899013">
    <property type="protein sequence ID" value="CAD7089918.1"/>
    <property type="molecule type" value="Genomic_DNA"/>
</dbReference>
<feature type="transmembrane region" description="Helical" evidence="1">
    <location>
        <begin position="12"/>
        <end position="32"/>
    </location>
</feature>
<accession>A0A7R8YXY4</accession>
<evidence type="ECO:0000259" key="2">
    <source>
        <dbReference type="Pfam" id="PF24985"/>
    </source>
</evidence>
<organism evidence="3 4">
    <name type="scientific">Hermetia illucens</name>
    <name type="common">Black soldier fly</name>
    <dbReference type="NCBI Taxonomy" id="343691"/>
    <lineage>
        <taxon>Eukaryota</taxon>
        <taxon>Metazoa</taxon>
        <taxon>Ecdysozoa</taxon>
        <taxon>Arthropoda</taxon>
        <taxon>Hexapoda</taxon>
        <taxon>Insecta</taxon>
        <taxon>Pterygota</taxon>
        <taxon>Neoptera</taxon>
        <taxon>Endopterygota</taxon>
        <taxon>Diptera</taxon>
        <taxon>Brachycera</taxon>
        <taxon>Stratiomyomorpha</taxon>
        <taxon>Stratiomyidae</taxon>
        <taxon>Hermetiinae</taxon>
        <taxon>Hermetia</taxon>
    </lineage>
</organism>
<feature type="transmembrane region" description="Helical" evidence="1">
    <location>
        <begin position="74"/>
        <end position="95"/>
    </location>
</feature>
<keyword evidence="1" id="KW-1133">Transmembrane helix</keyword>
<dbReference type="Proteomes" id="UP000594454">
    <property type="component" value="Chromosome 5"/>
</dbReference>
<sequence>MIDDEVPRARLSVVKFMELVFAITCLVLHYYSFYDGDIVTSFITTGTFTGFVVIIVALFGGLLMHSPINKRIDILLSIMGCASFITSGVLLIEAWEYSFRTKTRDLAIIKASVAIINGAMFGFDAIFTFRDK</sequence>
<dbReference type="GO" id="GO:0005886">
    <property type="term" value="C:plasma membrane"/>
    <property type="evidence" value="ECO:0007669"/>
    <property type="project" value="TreeGrafter"/>
</dbReference>
<dbReference type="PANTHER" id="PTHR36692:SF2">
    <property type="entry name" value="GEO12064P1"/>
    <property type="match status" value="1"/>
</dbReference>
<dbReference type="AlphaFoldDB" id="A0A7R8YXY4"/>
<dbReference type="FunCoup" id="A0A7R8YXY4">
    <property type="interactions" value="4"/>
</dbReference>
<dbReference type="GO" id="GO:0019991">
    <property type="term" value="P:septate junction assembly"/>
    <property type="evidence" value="ECO:0007669"/>
    <property type="project" value="InterPro"/>
</dbReference>
<dbReference type="InterPro" id="IPR056677">
    <property type="entry name" value="DUF7775"/>
</dbReference>
<dbReference type="InParanoid" id="A0A7R8YXY4"/>
<feature type="domain" description="DUF7775" evidence="2">
    <location>
        <begin position="13"/>
        <end position="97"/>
    </location>
</feature>
<gene>
    <name evidence="3" type="ORF">HERILL_LOCUS12436</name>
</gene>
<feature type="transmembrane region" description="Helical" evidence="1">
    <location>
        <begin position="38"/>
        <end position="62"/>
    </location>
</feature>
<keyword evidence="4" id="KW-1185">Reference proteome</keyword>